<dbReference type="EMBL" id="SULG01000028">
    <property type="protein sequence ID" value="TLD42103.1"/>
    <property type="molecule type" value="Genomic_DNA"/>
</dbReference>
<evidence type="ECO:0000256" key="1">
    <source>
        <dbReference type="SAM" id="MobiDB-lite"/>
    </source>
</evidence>
<accession>A0A533QBK5</accession>
<proteinExistence type="predicted"/>
<evidence type="ECO:0000313" key="2">
    <source>
        <dbReference type="EMBL" id="TLD42103.1"/>
    </source>
</evidence>
<gene>
    <name evidence="2" type="ORF">JETT_1671</name>
</gene>
<dbReference type="AlphaFoldDB" id="A0A533QBK5"/>
<organism evidence="2 3">
    <name type="scientific">Candidatus Jettenia ecosi</name>
    <dbReference type="NCBI Taxonomy" id="2494326"/>
    <lineage>
        <taxon>Bacteria</taxon>
        <taxon>Pseudomonadati</taxon>
        <taxon>Planctomycetota</taxon>
        <taxon>Candidatus Brocadiia</taxon>
        <taxon>Candidatus Brocadiales</taxon>
        <taxon>Candidatus Brocadiaceae</taxon>
        <taxon>Candidatus Jettenia</taxon>
    </lineage>
</organism>
<reference evidence="2 3" key="1">
    <citation type="submission" date="2019-04" db="EMBL/GenBank/DDBJ databases">
        <title>Genome of a novel bacterium Candidatus Jettenia ecosi reconstructed from metagenome of an anammox bioreactor.</title>
        <authorList>
            <person name="Mardanov A.V."/>
            <person name="Beletsky A.V."/>
            <person name="Ravin N.V."/>
            <person name="Botchkova E.A."/>
            <person name="Litti Y.V."/>
            <person name="Nozhevnikova A.N."/>
        </authorList>
    </citation>
    <scope>NUCLEOTIDE SEQUENCE [LARGE SCALE GENOMIC DNA]</scope>
    <source>
        <strain evidence="2">J2</strain>
    </source>
</reference>
<feature type="region of interest" description="Disordered" evidence="1">
    <location>
        <begin position="1"/>
        <end position="42"/>
    </location>
</feature>
<sequence>MKRLHESSQEKLLERKEKGIPGNDSFEVPAIRRPDHPMVFKG</sequence>
<dbReference type="Proteomes" id="UP000319783">
    <property type="component" value="Unassembled WGS sequence"/>
</dbReference>
<protein>
    <submittedName>
        <fullName evidence="2">Uncharacterized protein</fullName>
    </submittedName>
</protein>
<feature type="compositionally biased region" description="Basic and acidic residues" evidence="1">
    <location>
        <begin position="30"/>
        <end position="42"/>
    </location>
</feature>
<comment type="caution">
    <text evidence="2">The sequence shown here is derived from an EMBL/GenBank/DDBJ whole genome shotgun (WGS) entry which is preliminary data.</text>
</comment>
<feature type="compositionally biased region" description="Basic and acidic residues" evidence="1">
    <location>
        <begin position="1"/>
        <end position="19"/>
    </location>
</feature>
<evidence type="ECO:0000313" key="3">
    <source>
        <dbReference type="Proteomes" id="UP000319783"/>
    </source>
</evidence>
<name>A0A533QBK5_9BACT</name>